<evidence type="ECO:0000256" key="38">
    <source>
        <dbReference type="ARBA" id="ARBA00048613"/>
    </source>
</evidence>
<keyword evidence="9" id="KW-0732">Signal</keyword>
<evidence type="ECO:0000256" key="9">
    <source>
        <dbReference type="ARBA" id="ARBA00022729"/>
    </source>
</evidence>
<evidence type="ECO:0000256" key="28">
    <source>
        <dbReference type="ARBA" id="ARBA00047459"/>
    </source>
</evidence>
<evidence type="ECO:0000256" key="35">
    <source>
        <dbReference type="ARBA" id="ARBA00048374"/>
    </source>
</evidence>
<evidence type="ECO:0000256" key="32">
    <source>
        <dbReference type="ARBA" id="ARBA00048058"/>
    </source>
</evidence>
<keyword evidence="12" id="KW-1133">Transmembrane helix</keyword>
<comment type="catalytic activity">
    <reaction evidence="45">
        <text>1,3-di-(9Z-octadecenoyl)-glycerol + H2O = 1-(9Z-octadecenoyl)-glycerol + (9Z)-octadecenoate + H(+)</text>
        <dbReference type="Rhea" id="RHEA:39939"/>
        <dbReference type="ChEBI" id="CHEBI:15377"/>
        <dbReference type="ChEBI" id="CHEBI:15378"/>
        <dbReference type="ChEBI" id="CHEBI:30823"/>
        <dbReference type="ChEBI" id="CHEBI:75342"/>
        <dbReference type="ChEBI" id="CHEBI:75735"/>
    </reaction>
    <physiologicalReaction direction="left-to-right" evidence="45">
        <dbReference type="Rhea" id="RHEA:39940"/>
    </physiologicalReaction>
</comment>
<dbReference type="EC" id="3.1.1.4" evidence="4"/>
<gene>
    <name evidence="47" type="ORF">scyTo_0019540</name>
</gene>
<evidence type="ECO:0000256" key="15">
    <source>
        <dbReference type="ARBA" id="ARBA00023180"/>
    </source>
</evidence>
<comment type="catalytic activity">
    <reaction evidence="27">
        <text>1-(9Z-octadecenoyl)-glycerol + H2O = glycerol + (9Z)-octadecenoate + H(+)</text>
        <dbReference type="Rhea" id="RHEA:38487"/>
        <dbReference type="ChEBI" id="CHEBI:15377"/>
        <dbReference type="ChEBI" id="CHEBI:15378"/>
        <dbReference type="ChEBI" id="CHEBI:17754"/>
        <dbReference type="ChEBI" id="CHEBI:30823"/>
        <dbReference type="ChEBI" id="CHEBI:75342"/>
    </reaction>
    <physiologicalReaction direction="left-to-right" evidence="27">
        <dbReference type="Rhea" id="RHEA:38488"/>
    </physiologicalReaction>
</comment>
<comment type="catalytic activity">
    <reaction evidence="31">
        <text>a 1-O-alkyl-2-acyl-sn-glycero-3-phosphocholine + H2O = a 1-O-alkyl-sn-glycero-3-phosphocholine + a fatty acid + H(+)</text>
        <dbReference type="Rhea" id="RHEA:36231"/>
        <dbReference type="ChEBI" id="CHEBI:15377"/>
        <dbReference type="ChEBI" id="CHEBI:15378"/>
        <dbReference type="ChEBI" id="CHEBI:28868"/>
        <dbReference type="ChEBI" id="CHEBI:30909"/>
        <dbReference type="ChEBI" id="CHEBI:36702"/>
        <dbReference type="EC" id="3.1.1.4"/>
    </reaction>
    <physiologicalReaction direction="left-to-right" evidence="31">
        <dbReference type="Rhea" id="RHEA:36232"/>
    </physiologicalReaction>
</comment>
<evidence type="ECO:0000256" key="21">
    <source>
        <dbReference type="ARBA" id="ARBA00031182"/>
    </source>
</evidence>
<dbReference type="AlphaFoldDB" id="A0A401Q1Z4"/>
<evidence type="ECO:0000256" key="29">
    <source>
        <dbReference type="ARBA" id="ARBA00048011"/>
    </source>
</evidence>
<proteinExistence type="inferred from homology"/>
<comment type="catalytic activity">
    <reaction evidence="44">
        <text>1,2-dihexadecanoyl-sn-glycero-3-phosphocholine + 2 H2O = sn-glycerol 3-phosphocholine + 2 hexadecanoate + 2 H(+)</text>
        <dbReference type="Rhea" id="RHEA:40975"/>
        <dbReference type="ChEBI" id="CHEBI:7896"/>
        <dbReference type="ChEBI" id="CHEBI:15377"/>
        <dbReference type="ChEBI" id="CHEBI:15378"/>
        <dbReference type="ChEBI" id="CHEBI:16870"/>
        <dbReference type="ChEBI" id="CHEBI:72999"/>
    </reaction>
    <physiologicalReaction direction="left-to-right" evidence="44">
        <dbReference type="Rhea" id="RHEA:40976"/>
    </physiologicalReaction>
</comment>
<comment type="catalytic activity">
    <reaction evidence="34">
        <text>1-hexadecanoyl-2-(9Z,12Z-octadecadienoyl)-sn-glycero-3-phosphocholine + H2O = 2-(9Z,12Z-octadecadienoyl)-sn-glycero-3-phosphocholine + hexadecanoate + H(+)</text>
        <dbReference type="Rhea" id="RHEA:40971"/>
        <dbReference type="ChEBI" id="CHEBI:7896"/>
        <dbReference type="ChEBI" id="CHEBI:15377"/>
        <dbReference type="ChEBI" id="CHEBI:15378"/>
        <dbReference type="ChEBI" id="CHEBI:73002"/>
        <dbReference type="ChEBI" id="CHEBI:76084"/>
    </reaction>
    <physiologicalReaction direction="left-to-right" evidence="34">
        <dbReference type="Rhea" id="RHEA:40972"/>
    </physiologicalReaction>
</comment>
<evidence type="ECO:0000256" key="45">
    <source>
        <dbReference type="ARBA" id="ARBA00049372"/>
    </source>
</evidence>
<dbReference type="Proteomes" id="UP000288216">
    <property type="component" value="Unassembled WGS sequence"/>
</dbReference>
<evidence type="ECO:0000256" key="27">
    <source>
        <dbReference type="ARBA" id="ARBA00047438"/>
    </source>
</evidence>
<keyword evidence="11" id="KW-0378">Hydrolase</keyword>
<evidence type="ECO:0000256" key="31">
    <source>
        <dbReference type="ARBA" id="ARBA00048049"/>
    </source>
</evidence>
<dbReference type="GO" id="GO:0004622">
    <property type="term" value="F:phosphatidylcholine lysophospholipase activity"/>
    <property type="evidence" value="ECO:0007669"/>
    <property type="project" value="UniProtKB-EC"/>
</dbReference>
<dbReference type="PANTHER" id="PTHR21325:SF52">
    <property type="entry name" value="PHOSPHOLIPASE B1, MEMBRANE-ASSOCIATED"/>
    <property type="match status" value="1"/>
</dbReference>
<dbReference type="PANTHER" id="PTHR21325">
    <property type="entry name" value="PHOSPHOLIPASE B, PLB1"/>
    <property type="match status" value="1"/>
</dbReference>
<dbReference type="GO" id="GO:0050253">
    <property type="term" value="F:retinyl-palmitate esterase activity"/>
    <property type="evidence" value="ECO:0007669"/>
    <property type="project" value="TreeGrafter"/>
</dbReference>
<sequence length="443" mass="50047">VPRAFVNLVTVFYILPLREFFADSRVKCPRFLLKLLCECVIDPQDNSTQLDKLQFLNRKYQERTHLLVESGRYDTREDFTVVVQPFLEDIEIPRNKDGLPDRTYFSPDCFHFSLKGHSQAARGLWKNLLEPIGMKTANQTFDDHINISCPSKEQPYLRTYRNGNFTYPNNSEQSTSVAPVTIRTTPIPLDKDFGSELLCKDKSPSATIPNSVHSLRPADVKVIAAVGDSLTAGNGIGSKPNDILDVLTQYRGLSFSIGGDESLRSSTTLPNILRECNPLLTGFSTGKGNLENPRTFLNQAFPGALAVELPGQVRRLVDMMKNHSKIDFKNDWKMINVFIGGNDICNYCTDSAYFSAVNFARRIEEALDILHKEVPRAFVNLIEVLQLMPLRRLHQDTRLNCPRALLRMLCYCVVKPAENSPELQMMTDANIAYQVAHIVVNGW</sequence>
<comment type="catalytic activity">
    <reaction evidence="42">
        <text>1-O-hexadecyl-2-(9Z)-octadecenoyl-sn-glycero-3-phosphocholine + H2O = 1-O-hexadecyl-sn-glycero-3-phosphocholine + (9Z)-octadecenoate + H(+)</text>
        <dbReference type="Rhea" id="RHEA:40915"/>
        <dbReference type="ChEBI" id="CHEBI:15377"/>
        <dbReference type="ChEBI" id="CHEBI:15378"/>
        <dbReference type="ChEBI" id="CHEBI:30823"/>
        <dbReference type="ChEBI" id="CHEBI:34112"/>
        <dbReference type="ChEBI" id="CHEBI:64496"/>
    </reaction>
    <physiologicalReaction direction="left-to-right" evidence="42">
        <dbReference type="Rhea" id="RHEA:40916"/>
    </physiologicalReaction>
</comment>
<evidence type="ECO:0000313" key="48">
    <source>
        <dbReference type="Proteomes" id="UP000288216"/>
    </source>
</evidence>
<dbReference type="Pfam" id="PF00657">
    <property type="entry name" value="Lipase_GDSL"/>
    <property type="match status" value="2"/>
</dbReference>
<dbReference type="STRING" id="75743.A0A401Q1Z4"/>
<evidence type="ECO:0000256" key="5">
    <source>
        <dbReference type="ARBA" id="ARBA00013279"/>
    </source>
</evidence>
<dbReference type="InterPro" id="IPR036514">
    <property type="entry name" value="SGNH_hydro_sf"/>
</dbReference>
<comment type="catalytic activity">
    <reaction evidence="18">
        <text>1-hexadecanoyl-2-(9Z,12Z-octadecadienoyl)-sn-glycero-3-phosphocholine + H2O = (9Z,12Z)-octadecadienoate + 1-hexadecanoyl-sn-glycero-3-phosphocholine + H(+)</text>
        <dbReference type="Rhea" id="RHEA:40811"/>
        <dbReference type="ChEBI" id="CHEBI:15377"/>
        <dbReference type="ChEBI" id="CHEBI:15378"/>
        <dbReference type="ChEBI" id="CHEBI:30245"/>
        <dbReference type="ChEBI" id="CHEBI:72998"/>
        <dbReference type="ChEBI" id="CHEBI:73002"/>
    </reaction>
    <physiologicalReaction direction="left-to-right" evidence="18">
        <dbReference type="Rhea" id="RHEA:40812"/>
    </physiologicalReaction>
</comment>
<keyword evidence="15" id="KW-0325">Glycoprotein</keyword>
<evidence type="ECO:0000256" key="34">
    <source>
        <dbReference type="ARBA" id="ARBA00048362"/>
    </source>
</evidence>
<comment type="catalytic activity">
    <reaction evidence="43">
        <text>1-hexadecanoyl-2-(9Z)-octadecenoyl-3-octadecanoyl-sn-glycerol + H2O = 1-hexadecanoyl-3-octadecanoyl-sn-glycerol + (9Z)-octadecenoate + H(+)</text>
        <dbReference type="Rhea" id="RHEA:41103"/>
        <dbReference type="ChEBI" id="CHEBI:15377"/>
        <dbReference type="ChEBI" id="CHEBI:15378"/>
        <dbReference type="ChEBI" id="CHEBI:30823"/>
        <dbReference type="ChEBI" id="CHEBI:77623"/>
        <dbReference type="ChEBI" id="CHEBI:77624"/>
    </reaction>
    <physiologicalReaction direction="left-to-right" evidence="43">
        <dbReference type="Rhea" id="RHEA:41104"/>
    </physiologicalReaction>
</comment>
<evidence type="ECO:0000256" key="4">
    <source>
        <dbReference type="ARBA" id="ARBA00013278"/>
    </source>
</evidence>
<keyword evidence="10" id="KW-0677">Repeat</keyword>
<protein>
    <recommendedName>
        <fullName evidence="6">Phospholipase B1, membrane-associated</fullName>
        <ecNumber evidence="5">3.1.1.3</ecNumber>
        <ecNumber evidence="4">3.1.1.4</ecNumber>
        <ecNumber evidence="3">3.1.1.5</ecNumber>
    </recommendedName>
    <alternativeName>
        <fullName evidence="20">Lysophospholipase</fullName>
    </alternativeName>
    <alternativeName>
        <fullName evidence="21">Phospholipase A2</fullName>
    </alternativeName>
    <alternativeName>
        <fullName evidence="23">Phospholipase B/lipase</fullName>
    </alternativeName>
    <alternativeName>
        <fullName evidence="22">Triacylglycerol lipase</fullName>
    </alternativeName>
</protein>
<organism evidence="47 48">
    <name type="scientific">Scyliorhinus torazame</name>
    <name type="common">Cloudy catshark</name>
    <name type="synonym">Catulus torazame</name>
    <dbReference type="NCBI Taxonomy" id="75743"/>
    <lineage>
        <taxon>Eukaryota</taxon>
        <taxon>Metazoa</taxon>
        <taxon>Chordata</taxon>
        <taxon>Craniata</taxon>
        <taxon>Vertebrata</taxon>
        <taxon>Chondrichthyes</taxon>
        <taxon>Elasmobranchii</taxon>
        <taxon>Galeomorphii</taxon>
        <taxon>Galeoidea</taxon>
        <taxon>Carcharhiniformes</taxon>
        <taxon>Scyliorhinidae</taxon>
        <taxon>Scyliorhinus</taxon>
    </lineage>
</organism>
<comment type="catalytic activity">
    <reaction evidence="17">
        <text>a triacylglycerol + H2O = a diacylglycerol + a fatty acid + H(+)</text>
        <dbReference type="Rhea" id="RHEA:12044"/>
        <dbReference type="ChEBI" id="CHEBI:15377"/>
        <dbReference type="ChEBI" id="CHEBI:15378"/>
        <dbReference type="ChEBI" id="CHEBI:17855"/>
        <dbReference type="ChEBI" id="CHEBI:18035"/>
        <dbReference type="ChEBI" id="CHEBI:28868"/>
        <dbReference type="EC" id="3.1.1.3"/>
    </reaction>
    <physiologicalReaction direction="left-to-right" evidence="17">
        <dbReference type="Rhea" id="RHEA:12045"/>
    </physiologicalReaction>
</comment>
<comment type="catalytic activity">
    <reaction evidence="41">
        <text>1,3-dihexadecanoyl-2-(9Z-octadecenoyl)glycerol + H2O = 1,3-dihexadecanoylglycerol + (9Z)-octadecenoate + H(+)</text>
        <dbReference type="Rhea" id="RHEA:40983"/>
        <dbReference type="ChEBI" id="CHEBI:15377"/>
        <dbReference type="ChEBI" id="CHEBI:15378"/>
        <dbReference type="ChEBI" id="CHEBI:30823"/>
        <dbReference type="ChEBI" id="CHEBI:75688"/>
        <dbReference type="ChEBI" id="CHEBI:77619"/>
    </reaction>
    <physiologicalReaction direction="left-to-right" evidence="41">
        <dbReference type="Rhea" id="RHEA:40984"/>
    </physiologicalReaction>
</comment>
<feature type="non-terminal residue" evidence="47">
    <location>
        <position position="1"/>
    </location>
</feature>
<dbReference type="InterPro" id="IPR038885">
    <property type="entry name" value="PLB1"/>
</dbReference>
<dbReference type="FunFam" id="3.40.50.1110:FF:000005">
    <property type="entry name" value="Phospholipase B1"/>
    <property type="match status" value="1"/>
</dbReference>
<comment type="catalytic activity">
    <reaction evidence="19">
        <text>a 1,2-diacyl-sn-glycero-3-phosphocholine + H2O = a 1-acyl-sn-glycero-3-phosphocholine + a fatty acid + H(+)</text>
        <dbReference type="Rhea" id="RHEA:15801"/>
        <dbReference type="ChEBI" id="CHEBI:15377"/>
        <dbReference type="ChEBI" id="CHEBI:15378"/>
        <dbReference type="ChEBI" id="CHEBI:28868"/>
        <dbReference type="ChEBI" id="CHEBI:57643"/>
        <dbReference type="ChEBI" id="CHEBI:58168"/>
        <dbReference type="EC" id="3.1.1.4"/>
    </reaction>
    <physiologicalReaction direction="left-to-right" evidence="19">
        <dbReference type="Rhea" id="RHEA:15802"/>
    </physiologicalReaction>
</comment>
<comment type="catalytic activity">
    <reaction evidence="36">
        <text>1,2,3-tri-(9Z-octadecenoyl)-glycerol + H2O = di-(9Z)-octadecenoylglycerol + (9Z)-octadecenoate + H(+)</text>
        <dbReference type="Rhea" id="RHEA:38575"/>
        <dbReference type="ChEBI" id="CHEBI:15377"/>
        <dbReference type="ChEBI" id="CHEBI:15378"/>
        <dbReference type="ChEBI" id="CHEBI:30823"/>
        <dbReference type="ChEBI" id="CHEBI:53753"/>
        <dbReference type="ChEBI" id="CHEBI:75945"/>
    </reaction>
    <physiologicalReaction direction="left-to-right" evidence="36">
        <dbReference type="Rhea" id="RHEA:38576"/>
    </physiologicalReaction>
</comment>
<evidence type="ECO:0000256" key="6">
    <source>
        <dbReference type="ARBA" id="ARBA00015133"/>
    </source>
</evidence>
<evidence type="ECO:0000256" key="39">
    <source>
        <dbReference type="ARBA" id="ARBA00048656"/>
    </source>
</evidence>
<evidence type="ECO:0000256" key="2">
    <source>
        <dbReference type="ARBA" id="ARBA00009979"/>
    </source>
</evidence>
<comment type="catalytic activity">
    <reaction evidence="29">
        <text>2,3-di-(9Z)-octadecenoyl-sn-glycerol + H2O = 3-(9Z-octadecenoyl)-sn-glycerol + (9Z)-octadecenoate + H(+)</text>
        <dbReference type="Rhea" id="RHEA:42604"/>
        <dbReference type="ChEBI" id="CHEBI:15377"/>
        <dbReference type="ChEBI" id="CHEBI:15378"/>
        <dbReference type="ChEBI" id="CHEBI:30823"/>
        <dbReference type="ChEBI" id="CHEBI:75824"/>
        <dbReference type="ChEBI" id="CHEBI:75938"/>
    </reaction>
    <physiologicalReaction direction="left-to-right" evidence="29">
        <dbReference type="Rhea" id="RHEA:42605"/>
    </physiologicalReaction>
</comment>
<evidence type="ECO:0000256" key="36">
    <source>
        <dbReference type="ARBA" id="ARBA00048386"/>
    </source>
</evidence>
<dbReference type="GO" id="GO:0006644">
    <property type="term" value="P:phospholipid metabolic process"/>
    <property type="evidence" value="ECO:0007669"/>
    <property type="project" value="TreeGrafter"/>
</dbReference>
<evidence type="ECO:0000256" key="37">
    <source>
        <dbReference type="ARBA" id="ARBA00048454"/>
    </source>
</evidence>
<comment type="catalytic activity">
    <reaction evidence="33">
        <text>1,2-dihexadecanoyl-sn-glycero-3-phosphocholine + H2O = 1-hexadecanoyl-sn-glycero-3-phosphocholine + hexadecanoate + H(+)</text>
        <dbReference type="Rhea" id="RHEA:41223"/>
        <dbReference type="ChEBI" id="CHEBI:7896"/>
        <dbReference type="ChEBI" id="CHEBI:15377"/>
        <dbReference type="ChEBI" id="CHEBI:15378"/>
        <dbReference type="ChEBI" id="CHEBI:72998"/>
        <dbReference type="ChEBI" id="CHEBI:72999"/>
    </reaction>
    <physiologicalReaction direction="left-to-right" evidence="33">
        <dbReference type="Rhea" id="RHEA:41224"/>
    </physiologicalReaction>
</comment>
<evidence type="ECO:0000256" key="41">
    <source>
        <dbReference type="ARBA" id="ARBA00048869"/>
    </source>
</evidence>
<dbReference type="InterPro" id="IPR008265">
    <property type="entry name" value="Lipase_GDSL_AS"/>
</dbReference>
<keyword evidence="7" id="KW-1003">Cell membrane</keyword>
<dbReference type="OrthoDB" id="9381632at2759"/>
<evidence type="ECO:0000256" key="46">
    <source>
        <dbReference type="ARBA" id="ARBA00049461"/>
    </source>
</evidence>
<evidence type="ECO:0000256" key="13">
    <source>
        <dbReference type="ARBA" id="ARBA00023098"/>
    </source>
</evidence>
<evidence type="ECO:0000256" key="14">
    <source>
        <dbReference type="ARBA" id="ARBA00023136"/>
    </source>
</evidence>
<comment type="catalytic activity">
    <reaction evidence="38">
        <text>1-hexadecanoyl-2-(9Z-octadecenoyl)-sn-glycero-3-phosphoethanolamine + H2O = 1-hexadecanoyl-sn-glycero-3-phosphoethanolamine + (9Z)-octadecenoate + H(+)</text>
        <dbReference type="Rhea" id="RHEA:40911"/>
        <dbReference type="ChEBI" id="CHEBI:15377"/>
        <dbReference type="ChEBI" id="CHEBI:15378"/>
        <dbReference type="ChEBI" id="CHEBI:30823"/>
        <dbReference type="ChEBI" id="CHEBI:73004"/>
        <dbReference type="ChEBI" id="CHEBI:73007"/>
    </reaction>
    <physiologicalReaction direction="left-to-right" evidence="38">
        <dbReference type="Rhea" id="RHEA:40912"/>
    </physiologicalReaction>
</comment>
<comment type="caution">
    <text evidence="47">The sequence shown here is derived from an EMBL/GenBank/DDBJ whole genome shotgun (WGS) entry which is preliminary data.</text>
</comment>
<dbReference type="GO" id="GO:0004806">
    <property type="term" value="F:triacylglycerol lipase activity"/>
    <property type="evidence" value="ECO:0007669"/>
    <property type="project" value="UniProtKB-EC"/>
</dbReference>
<evidence type="ECO:0000256" key="24">
    <source>
        <dbReference type="ARBA" id="ARBA00045916"/>
    </source>
</evidence>
<evidence type="ECO:0000256" key="23">
    <source>
        <dbReference type="ARBA" id="ARBA00033022"/>
    </source>
</evidence>
<comment type="catalytic activity">
    <reaction evidence="40">
        <text>1-hexadecanoyl-2-(9Z-octadecenoyl)-sn-glycero-3-phosphocholine + H2O = 1-hexadecanoyl-sn-glycero-3-phosphocholine + (9Z)-octadecenoate + H(+)</text>
        <dbReference type="Rhea" id="RHEA:38779"/>
        <dbReference type="ChEBI" id="CHEBI:15377"/>
        <dbReference type="ChEBI" id="CHEBI:15378"/>
        <dbReference type="ChEBI" id="CHEBI:30823"/>
        <dbReference type="ChEBI" id="CHEBI:72998"/>
        <dbReference type="ChEBI" id="CHEBI:73001"/>
    </reaction>
    <physiologicalReaction direction="left-to-right" evidence="40">
        <dbReference type="Rhea" id="RHEA:38780"/>
    </physiologicalReaction>
</comment>
<comment type="catalytic activity">
    <reaction evidence="25">
        <text>1-hexadecanoyl-2-(9Z)-octadecenoyl-3-octadecanoyl-sn-glycerol + H2O = 2-(9Z-octadecenoyl)-3-octadecanoyl-sn-glycerol + hexadecanoate + H(+)</text>
        <dbReference type="Rhea" id="RHEA:41107"/>
        <dbReference type="ChEBI" id="CHEBI:7896"/>
        <dbReference type="ChEBI" id="CHEBI:15377"/>
        <dbReference type="ChEBI" id="CHEBI:15378"/>
        <dbReference type="ChEBI" id="CHEBI:75558"/>
        <dbReference type="ChEBI" id="CHEBI:77623"/>
    </reaction>
    <physiologicalReaction direction="left-to-right" evidence="25">
        <dbReference type="Rhea" id="RHEA:41108"/>
    </physiologicalReaction>
</comment>
<evidence type="ECO:0000256" key="30">
    <source>
        <dbReference type="ARBA" id="ARBA00048015"/>
    </source>
</evidence>
<dbReference type="SUPFAM" id="SSF52266">
    <property type="entry name" value="SGNH hydrolase"/>
    <property type="match status" value="1"/>
</dbReference>
<evidence type="ECO:0000256" key="44">
    <source>
        <dbReference type="ARBA" id="ARBA00049363"/>
    </source>
</evidence>
<dbReference type="OMA" id="LCECVID"/>
<keyword evidence="8" id="KW-0812">Transmembrane</keyword>
<evidence type="ECO:0000256" key="17">
    <source>
        <dbReference type="ARBA" id="ARBA00023369"/>
    </source>
</evidence>
<reference evidence="47 48" key="1">
    <citation type="journal article" date="2018" name="Nat. Ecol. Evol.">
        <title>Shark genomes provide insights into elasmobranch evolution and the origin of vertebrates.</title>
        <authorList>
            <person name="Hara Y"/>
            <person name="Yamaguchi K"/>
            <person name="Onimaru K"/>
            <person name="Kadota M"/>
            <person name="Koyanagi M"/>
            <person name="Keeley SD"/>
            <person name="Tatsumi K"/>
            <person name="Tanaka K"/>
            <person name="Motone F"/>
            <person name="Kageyama Y"/>
            <person name="Nozu R"/>
            <person name="Adachi N"/>
            <person name="Nishimura O"/>
            <person name="Nakagawa R"/>
            <person name="Tanegashima C"/>
            <person name="Kiyatake I"/>
            <person name="Matsumoto R"/>
            <person name="Murakumo K"/>
            <person name="Nishida K"/>
            <person name="Terakita A"/>
            <person name="Kuratani S"/>
            <person name="Sato K"/>
            <person name="Hyodo S Kuraku.S."/>
        </authorList>
    </citation>
    <scope>NUCLEOTIDE SEQUENCE [LARGE SCALE GENOMIC DNA]</scope>
</reference>
<evidence type="ECO:0000256" key="3">
    <source>
        <dbReference type="ARBA" id="ARBA00013274"/>
    </source>
</evidence>
<evidence type="ECO:0000256" key="8">
    <source>
        <dbReference type="ARBA" id="ARBA00022692"/>
    </source>
</evidence>
<evidence type="ECO:0000256" key="11">
    <source>
        <dbReference type="ARBA" id="ARBA00022801"/>
    </source>
</evidence>
<dbReference type="PROSITE" id="PS01098">
    <property type="entry name" value="LIPASE_GDSL_SER"/>
    <property type="match status" value="1"/>
</dbReference>
<dbReference type="InterPro" id="IPR001087">
    <property type="entry name" value="GDSL"/>
</dbReference>
<keyword evidence="13" id="KW-0443">Lipid metabolism</keyword>
<dbReference type="GO" id="GO:0031526">
    <property type="term" value="C:brush border membrane"/>
    <property type="evidence" value="ECO:0007669"/>
    <property type="project" value="TreeGrafter"/>
</dbReference>
<evidence type="ECO:0000256" key="26">
    <source>
        <dbReference type="ARBA" id="ARBA00047363"/>
    </source>
</evidence>
<evidence type="ECO:0000256" key="18">
    <source>
        <dbReference type="ARBA" id="ARBA00023408"/>
    </source>
</evidence>
<evidence type="ECO:0000256" key="19">
    <source>
        <dbReference type="ARBA" id="ARBA00023422"/>
    </source>
</evidence>
<comment type="subcellular location">
    <subcellularLocation>
        <location evidence="1">Apical cell membrane</location>
        <topology evidence="1">Single-pass type I membrane protein</topology>
    </subcellularLocation>
</comment>
<dbReference type="EC" id="3.1.1.3" evidence="5"/>
<evidence type="ECO:0000256" key="20">
    <source>
        <dbReference type="ARBA" id="ARBA00029723"/>
    </source>
</evidence>
<comment type="catalytic activity">
    <reaction evidence="30">
        <text>1-hexadecanoyl-2-(9Z-octadecenoyl)-sn-glycero-3-phospho-(1'-sn-glycerol) + H2O = 1-hexadecanoyl-sn-glycero-3-phospho-(1'-sn-glycerol) + (9Z)-octadecenoate + H(+)</text>
        <dbReference type="Rhea" id="RHEA:40919"/>
        <dbReference type="ChEBI" id="CHEBI:15377"/>
        <dbReference type="ChEBI" id="CHEBI:15378"/>
        <dbReference type="ChEBI" id="CHEBI:30823"/>
        <dbReference type="ChEBI" id="CHEBI:72841"/>
        <dbReference type="ChEBI" id="CHEBI:75158"/>
    </reaction>
    <physiologicalReaction direction="left-to-right" evidence="30">
        <dbReference type="Rhea" id="RHEA:40920"/>
    </physiologicalReaction>
</comment>
<evidence type="ECO:0000256" key="40">
    <source>
        <dbReference type="ARBA" id="ARBA00048699"/>
    </source>
</evidence>
<comment type="catalytic activity">
    <reaction evidence="39">
        <text>1-hexadecanoyl-sn-glycero-3-phosphocholine + H2O = sn-glycerol 3-phosphocholine + hexadecanoate + H(+)</text>
        <dbReference type="Rhea" id="RHEA:40435"/>
        <dbReference type="ChEBI" id="CHEBI:7896"/>
        <dbReference type="ChEBI" id="CHEBI:15377"/>
        <dbReference type="ChEBI" id="CHEBI:15378"/>
        <dbReference type="ChEBI" id="CHEBI:16870"/>
        <dbReference type="ChEBI" id="CHEBI:72998"/>
    </reaction>
    <physiologicalReaction direction="left-to-right" evidence="39">
        <dbReference type="Rhea" id="RHEA:40436"/>
    </physiologicalReaction>
</comment>
<dbReference type="Gene3D" id="3.40.50.1110">
    <property type="entry name" value="SGNH hydrolase"/>
    <property type="match status" value="1"/>
</dbReference>
<comment type="catalytic activity">
    <reaction evidence="35">
        <text>1-octadecanoyl-2-(9Z,12Z)-octadecadienoyl-sn-glycerol + H2O = 1-octadecanoyl-sn-glycerol + (9Z,12Z)-octadecadienoate + H(+)</text>
        <dbReference type="Rhea" id="RHEA:40927"/>
        <dbReference type="ChEBI" id="CHEBI:15377"/>
        <dbReference type="ChEBI" id="CHEBI:15378"/>
        <dbReference type="ChEBI" id="CHEBI:30245"/>
        <dbReference type="ChEBI" id="CHEBI:75550"/>
        <dbReference type="ChEBI" id="CHEBI:77097"/>
    </reaction>
    <physiologicalReaction direction="left-to-right" evidence="35">
        <dbReference type="Rhea" id="RHEA:40928"/>
    </physiologicalReaction>
</comment>
<dbReference type="CDD" id="cd01824">
    <property type="entry name" value="Phospholipase_B_like"/>
    <property type="match status" value="1"/>
</dbReference>
<comment type="function">
    <text evidence="24">Calcium-independent membrane-associated phospholipase that catalyzes complete diacylation of phospholipids by hydrolyzing both sn-1 and sn-2 fatty acyl chains attached to the glycerol backbone (phospholipase B activity). Has dual phospholipase and lysophospholipase activities toward diacylphospholipids. Preferentially cleaves sn-2 ester bonds over sn-1 bonds. Acts as a lipase toward glycerolipid substrates. Hydrolyzes fatty acyl chains of diacylglycerols with preference for the sn-2 position and of triacylglycerols with not positional selectivity. May also hydrolyze long chain retinyl esters such as retinyl palmitate. May contribute to digestion of dietary phospholipids, glycerolipids and retinoids, facilitating lipid absorption at the brush border.</text>
</comment>
<keyword evidence="48" id="KW-1185">Reference proteome</keyword>
<dbReference type="EMBL" id="BFAA01014646">
    <property type="protein sequence ID" value="GCB79405.1"/>
    <property type="molecule type" value="Genomic_DNA"/>
</dbReference>
<comment type="catalytic activity">
    <reaction evidence="32">
        <text>1,2-di-(9Z-octadecenoyl)-sn-glycero-3-phosphocholine + H2O = 1-(9Z-octadecenoyl)-sn-glycero-3-phosphocholine + (9Z)-octadecenoate + H(+)</text>
        <dbReference type="Rhea" id="RHEA:40923"/>
        <dbReference type="ChEBI" id="CHEBI:15377"/>
        <dbReference type="ChEBI" id="CHEBI:15378"/>
        <dbReference type="ChEBI" id="CHEBI:28610"/>
        <dbReference type="ChEBI" id="CHEBI:30823"/>
        <dbReference type="ChEBI" id="CHEBI:74669"/>
    </reaction>
    <physiologicalReaction direction="left-to-right" evidence="32">
        <dbReference type="Rhea" id="RHEA:40924"/>
    </physiologicalReaction>
</comment>
<dbReference type="GO" id="GO:0004623">
    <property type="term" value="F:phospholipase A2 activity"/>
    <property type="evidence" value="ECO:0007669"/>
    <property type="project" value="UniProtKB-EC"/>
</dbReference>
<dbReference type="InterPro" id="IPR035547">
    <property type="entry name" value="Phospholipase_B"/>
</dbReference>
<name>A0A401Q1Z4_SCYTO</name>
<comment type="catalytic activity">
    <reaction evidence="26">
        <text>1,3-dihexadecanoyl-2-(9Z-octadecenoyl)glycerol + H2O = 1-hexadecanoyl-2-(9Z-octadecenoyl)-glycerol + hexadecanoate + H(+)</text>
        <dbReference type="Rhea" id="RHEA:40979"/>
        <dbReference type="ChEBI" id="CHEBI:7896"/>
        <dbReference type="ChEBI" id="CHEBI:15377"/>
        <dbReference type="ChEBI" id="CHEBI:15378"/>
        <dbReference type="ChEBI" id="CHEBI:75585"/>
        <dbReference type="ChEBI" id="CHEBI:75688"/>
    </reaction>
    <physiologicalReaction direction="left-to-right" evidence="26">
        <dbReference type="Rhea" id="RHEA:40980"/>
    </physiologicalReaction>
</comment>
<keyword evidence="14" id="KW-0472">Membrane</keyword>
<evidence type="ECO:0000256" key="33">
    <source>
        <dbReference type="ARBA" id="ARBA00048227"/>
    </source>
</evidence>
<evidence type="ECO:0000256" key="22">
    <source>
        <dbReference type="ARBA" id="ARBA00031485"/>
    </source>
</evidence>
<evidence type="ECO:0000256" key="12">
    <source>
        <dbReference type="ARBA" id="ARBA00022989"/>
    </source>
</evidence>
<comment type="catalytic activity">
    <reaction evidence="37">
        <text>a 1-acyl-sn-glycero-3-phosphocholine + H2O = sn-glycerol 3-phosphocholine + a fatty acid + H(+)</text>
        <dbReference type="Rhea" id="RHEA:15177"/>
        <dbReference type="ChEBI" id="CHEBI:15377"/>
        <dbReference type="ChEBI" id="CHEBI:15378"/>
        <dbReference type="ChEBI" id="CHEBI:16870"/>
        <dbReference type="ChEBI" id="CHEBI:28868"/>
        <dbReference type="ChEBI" id="CHEBI:58168"/>
        <dbReference type="EC" id="3.1.1.5"/>
    </reaction>
    <physiologicalReaction direction="left-to-right" evidence="37">
        <dbReference type="Rhea" id="RHEA:15178"/>
    </physiologicalReaction>
</comment>
<evidence type="ECO:0000256" key="1">
    <source>
        <dbReference type="ARBA" id="ARBA00004247"/>
    </source>
</evidence>
<comment type="catalytic activity">
    <reaction evidence="46">
        <text>2-(9Z-octadecenoyl)-glycerol + H2O = glycerol + (9Z)-octadecenoate + H(+)</text>
        <dbReference type="Rhea" id="RHEA:38491"/>
        <dbReference type="ChEBI" id="CHEBI:15377"/>
        <dbReference type="ChEBI" id="CHEBI:15378"/>
        <dbReference type="ChEBI" id="CHEBI:17754"/>
        <dbReference type="ChEBI" id="CHEBI:30823"/>
        <dbReference type="ChEBI" id="CHEBI:73990"/>
    </reaction>
    <physiologicalReaction direction="left-to-right" evidence="46">
        <dbReference type="Rhea" id="RHEA:38492"/>
    </physiologicalReaction>
</comment>
<evidence type="ECO:0000256" key="42">
    <source>
        <dbReference type="ARBA" id="ARBA00048872"/>
    </source>
</evidence>
<comment type="catalytic activity">
    <reaction evidence="28">
        <text>1-hexadecanoyl-2-(9Z)-octadecenoyl-3-octadecanoyl-sn-glycerol + H2O = 1-hexadecanoyl-2-(9Z-octadecenoyl)-sn-glycerol + octadecanoate + H(+)</text>
        <dbReference type="Rhea" id="RHEA:41111"/>
        <dbReference type="ChEBI" id="CHEBI:15377"/>
        <dbReference type="ChEBI" id="CHEBI:15378"/>
        <dbReference type="ChEBI" id="CHEBI:25629"/>
        <dbReference type="ChEBI" id="CHEBI:75466"/>
        <dbReference type="ChEBI" id="CHEBI:77623"/>
    </reaction>
    <physiologicalReaction direction="left-to-right" evidence="28">
        <dbReference type="Rhea" id="RHEA:41112"/>
    </physiologicalReaction>
</comment>
<evidence type="ECO:0000256" key="16">
    <source>
        <dbReference type="ARBA" id="ARBA00023264"/>
    </source>
</evidence>
<dbReference type="EC" id="3.1.1.5" evidence="3"/>
<evidence type="ECO:0000256" key="25">
    <source>
        <dbReference type="ARBA" id="ARBA00047324"/>
    </source>
</evidence>
<accession>A0A401Q1Z4</accession>
<comment type="similarity">
    <text evidence="2">Belongs to the 'GDSL' lipolytic enzyme family. Phospholipase B1 subfamily.</text>
</comment>
<evidence type="ECO:0000256" key="7">
    <source>
        <dbReference type="ARBA" id="ARBA00022475"/>
    </source>
</evidence>
<evidence type="ECO:0000313" key="47">
    <source>
        <dbReference type="EMBL" id="GCB79405.1"/>
    </source>
</evidence>
<keyword evidence="16" id="KW-1208">Phospholipid metabolism</keyword>
<evidence type="ECO:0000256" key="10">
    <source>
        <dbReference type="ARBA" id="ARBA00022737"/>
    </source>
</evidence>
<evidence type="ECO:0000256" key="43">
    <source>
        <dbReference type="ARBA" id="ARBA00048939"/>
    </source>
</evidence>